<dbReference type="AlphaFoldDB" id="A0A821NQU3"/>
<name>A0A821NQU3_9BILA</name>
<reference evidence="2" key="1">
    <citation type="submission" date="2021-02" db="EMBL/GenBank/DDBJ databases">
        <authorList>
            <person name="Nowell W R."/>
        </authorList>
    </citation>
    <scope>NUCLEOTIDE SEQUENCE</scope>
</reference>
<feature type="non-terminal residue" evidence="2">
    <location>
        <position position="1"/>
    </location>
</feature>
<feature type="region of interest" description="Disordered" evidence="1">
    <location>
        <begin position="1"/>
        <end position="34"/>
    </location>
</feature>
<keyword evidence="3" id="KW-1185">Reference proteome</keyword>
<organism evidence="2 3">
    <name type="scientific">Rotaria magnacalcarata</name>
    <dbReference type="NCBI Taxonomy" id="392030"/>
    <lineage>
        <taxon>Eukaryota</taxon>
        <taxon>Metazoa</taxon>
        <taxon>Spiralia</taxon>
        <taxon>Gnathifera</taxon>
        <taxon>Rotifera</taxon>
        <taxon>Eurotatoria</taxon>
        <taxon>Bdelloidea</taxon>
        <taxon>Philodinida</taxon>
        <taxon>Philodinidae</taxon>
        <taxon>Rotaria</taxon>
    </lineage>
</organism>
<gene>
    <name evidence="2" type="ORF">OVN521_LOCUS51500</name>
</gene>
<evidence type="ECO:0000256" key="1">
    <source>
        <dbReference type="SAM" id="MobiDB-lite"/>
    </source>
</evidence>
<proteinExistence type="predicted"/>
<dbReference type="EMBL" id="CAJOBG010124906">
    <property type="protein sequence ID" value="CAF4791250.1"/>
    <property type="molecule type" value="Genomic_DNA"/>
</dbReference>
<evidence type="ECO:0000313" key="2">
    <source>
        <dbReference type="EMBL" id="CAF4791250.1"/>
    </source>
</evidence>
<feature type="compositionally biased region" description="Polar residues" evidence="1">
    <location>
        <begin position="14"/>
        <end position="25"/>
    </location>
</feature>
<accession>A0A821NQU3</accession>
<protein>
    <submittedName>
        <fullName evidence="2">Uncharacterized protein</fullName>
    </submittedName>
</protein>
<comment type="caution">
    <text evidence="2">The sequence shown here is derived from an EMBL/GenBank/DDBJ whole genome shotgun (WGS) entry which is preliminary data.</text>
</comment>
<dbReference type="Proteomes" id="UP000663866">
    <property type="component" value="Unassembled WGS sequence"/>
</dbReference>
<evidence type="ECO:0000313" key="3">
    <source>
        <dbReference type="Proteomes" id="UP000663866"/>
    </source>
</evidence>
<sequence>RQNSVPKHYVNPSGLEQQTRYQTLASPIIRGTEC</sequence>